<dbReference type="EMBL" id="JAVREI010000004">
    <property type="protein sequence ID" value="MDT0276059.1"/>
    <property type="molecule type" value="Genomic_DNA"/>
</dbReference>
<protein>
    <submittedName>
        <fullName evidence="3">DEAD/DEAH box helicase family protein</fullName>
    </submittedName>
</protein>
<keyword evidence="3" id="KW-0067">ATP-binding</keyword>
<dbReference type="Pfam" id="PF04851">
    <property type="entry name" value="ResIII"/>
    <property type="match status" value="1"/>
</dbReference>
<gene>
    <name evidence="3" type="ORF">RM425_09125</name>
</gene>
<comment type="caution">
    <text evidence="3">The sequence shown here is derived from an EMBL/GenBank/DDBJ whole genome shotgun (WGS) entry which is preliminary data.</text>
</comment>
<dbReference type="InterPro" id="IPR001650">
    <property type="entry name" value="Helicase_C-like"/>
</dbReference>
<keyword evidence="3" id="KW-0378">Hydrolase</keyword>
<dbReference type="Pfam" id="PF00271">
    <property type="entry name" value="Helicase_C"/>
    <property type="match status" value="1"/>
</dbReference>
<evidence type="ECO:0000313" key="3">
    <source>
        <dbReference type="EMBL" id="MDT0276059.1"/>
    </source>
</evidence>
<dbReference type="PROSITE" id="PS51192">
    <property type="entry name" value="HELICASE_ATP_BIND_1"/>
    <property type="match status" value="1"/>
</dbReference>
<dbReference type="SMART" id="SM00487">
    <property type="entry name" value="DEXDc"/>
    <property type="match status" value="1"/>
</dbReference>
<dbReference type="SUPFAM" id="SSF52540">
    <property type="entry name" value="P-loop containing nucleoside triphosphate hydrolases"/>
    <property type="match status" value="1"/>
</dbReference>
<sequence>MLVPETEIRIDTANAVASSPYGQWPLLQAGNPDGPLALLTDPLTGDATACWTGKLTQHDGEAVVGSWVNAFHFGEPDAAGALRSPQVGAVHAAVGHFLSSSDEPGLVVMPTGTGKTESMLAIAVHERVRHLLVLVPTNALREQIARKFLNLGILQREGIVEKAALRPAVAELQHAVPSVEEAQTLLSASQVIVATPDVLRASSDEARAVLLSGSTHLFVDEAHHAPATTWQSVIGQFSGRPVLLFTATPHRRDRKGLQGRQIYRYSLAAAQEAGYYRHIEYTAVVSLRTPDRAIAEAAVERLRNDQAMGLDHILMARVSSVARTEQLLAVYAHLGPEFMPTVIHSALGVKAKRSALAALRTRESRIIICVDMLGEGFDLPQLKIAALHDPRKSLSPLIQLVGRFTRTADDDTLGTASVFAARDAKSAMSPLSDLFREDSDWNLVMRDVSERLTLAAERAASFDTSFDASGGTIPTATLRPNSSAVAYRTPGTWWDPALGPALFEDGVAQVSALTLGDDGNVAWFIVSRYAAVPWANSVDLVDVTHELIVMRFDPVRRLLFIHGSEKSSRFEELAELVLGAEGDLLREAVAFRVLSGVGYPVPTNVGLVDVIDGDNRFTMHTGGDVTAGLELQNTGTKSQTHIAIKGFDSGDRVAISAARSGRFWSPRTAQSIHEWVEWCDYQGGKLLDDTIDPGDVIRGFIVPEALVAIPDEVLIAVQWPALVYESLTALPELHRNGSVYNLLDVELHPRGFERGAPVRFILQWRSEDSNDRWEVEYLARVSERRLVVSATSPDVTACTARDEEVPFAQWLTVHPPTLVLSNDTIVLEGDQVLRAKATPAFDRDKLVSLPWTDVNPRVESQGRDRKPESIQHYISKHVQEHMAFDVLIDDDGAGEIADLVGLRVSERELFVTLIHCKYSSAANAGARVGDLYEVCGQAVRSIGRRRRTPLMLSLLAQRAGRKQERGYQPFEVGDEAALLNVCEKAAQLRPRFEIIVAQPGLSKKQVRDDQLPVLAGVANYLQHTAGAKFTVLIAD</sequence>
<dbReference type="PROSITE" id="PS51194">
    <property type="entry name" value="HELICASE_CTER"/>
    <property type="match status" value="1"/>
</dbReference>
<proteinExistence type="predicted"/>
<evidence type="ECO:0000259" key="1">
    <source>
        <dbReference type="PROSITE" id="PS51192"/>
    </source>
</evidence>
<dbReference type="Gene3D" id="3.40.50.300">
    <property type="entry name" value="P-loop containing nucleotide triphosphate hydrolases"/>
    <property type="match status" value="2"/>
</dbReference>
<accession>A0ABU2K795</accession>
<name>A0ABU2K795_9ACTN</name>
<keyword evidence="4" id="KW-1185">Reference proteome</keyword>
<dbReference type="InterPro" id="IPR027417">
    <property type="entry name" value="P-loop_NTPase"/>
</dbReference>
<feature type="domain" description="Helicase ATP-binding" evidence="1">
    <location>
        <begin position="96"/>
        <end position="267"/>
    </location>
</feature>
<dbReference type="InterPro" id="IPR006935">
    <property type="entry name" value="Helicase/UvrB_N"/>
</dbReference>
<organism evidence="3 4">
    <name type="scientific">Blastococcus goldschmidtiae</name>
    <dbReference type="NCBI Taxonomy" id="3075546"/>
    <lineage>
        <taxon>Bacteria</taxon>
        <taxon>Bacillati</taxon>
        <taxon>Actinomycetota</taxon>
        <taxon>Actinomycetes</taxon>
        <taxon>Geodermatophilales</taxon>
        <taxon>Geodermatophilaceae</taxon>
        <taxon>Blastococcus</taxon>
    </lineage>
</organism>
<dbReference type="PANTHER" id="PTHR47396:SF1">
    <property type="entry name" value="ATP-DEPENDENT HELICASE IRC3-RELATED"/>
    <property type="match status" value="1"/>
</dbReference>
<reference evidence="4" key="1">
    <citation type="submission" date="2023-07" db="EMBL/GenBank/DDBJ databases">
        <title>30 novel species of actinomycetes from the DSMZ collection.</title>
        <authorList>
            <person name="Nouioui I."/>
        </authorList>
    </citation>
    <scope>NUCLEOTIDE SEQUENCE [LARGE SCALE GENOMIC DNA]</scope>
    <source>
        <strain evidence="4">DSM 46792</strain>
    </source>
</reference>
<keyword evidence="3" id="KW-0547">Nucleotide-binding</keyword>
<feature type="domain" description="Helicase C-terminal" evidence="2">
    <location>
        <begin position="294"/>
        <end position="470"/>
    </location>
</feature>
<evidence type="ECO:0000259" key="2">
    <source>
        <dbReference type="PROSITE" id="PS51194"/>
    </source>
</evidence>
<dbReference type="RefSeq" id="WP_311344881.1">
    <property type="nucleotide sequence ID" value="NZ_JAVREI010000004.1"/>
</dbReference>
<evidence type="ECO:0000313" key="4">
    <source>
        <dbReference type="Proteomes" id="UP001183222"/>
    </source>
</evidence>
<dbReference type="CDD" id="cd17926">
    <property type="entry name" value="DEXHc_RE"/>
    <property type="match status" value="1"/>
</dbReference>
<dbReference type="GO" id="GO:0004386">
    <property type="term" value="F:helicase activity"/>
    <property type="evidence" value="ECO:0007669"/>
    <property type="project" value="UniProtKB-KW"/>
</dbReference>
<dbReference type="Proteomes" id="UP001183222">
    <property type="component" value="Unassembled WGS sequence"/>
</dbReference>
<keyword evidence="3" id="KW-0347">Helicase</keyword>
<dbReference type="SMART" id="SM00490">
    <property type="entry name" value="HELICc"/>
    <property type="match status" value="1"/>
</dbReference>
<dbReference type="InterPro" id="IPR014001">
    <property type="entry name" value="Helicase_ATP-bd"/>
</dbReference>
<dbReference type="InterPro" id="IPR050742">
    <property type="entry name" value="Helicase_Restrict-Modif_Enz"/>
</dbReference>
<dbReference type="PANTHER" id="PTHR47396">
    <property type="entry name" value="TYPE I RESTRICTION ENZYME ECOKI R PROTEIN"/>
    <property type="match status" value="1"/>
</dbReference>